<proteinExistence type="predicted"/>
<gene>
    <name evidence="1" type="ORF">IMG5_105270</name>
</gene>
<organism evidence="1 2">
    <name type="scientific">Ichthyophthirius multifiliis</name>
    <name type="common">White spot disease agent</name>
    <name type="synonym">Ich</name>
    <dbReference type="NCBI Taxonomy" id="5932"/>
    <lineage>
        <taxon>Eukaryota</taxon>
        <taxon>Sar</taxon>
        <taxon>Alveolata</taxon>
        <taxon>Ciliophora</taxon>
        <taxon>Intramacronucleata</taxon>
        <taxon>Oligohymenophorea</taxon>
        <taxon>Hymenostomatida</taxon>
        <taxon>Ophryoglenina</taxon>
        <taxon>Ichthyophthirius</taxon>
    </lineage>
</organism>
<keyword evidence="2" id="KW-1185">Reference proteome</keyword>
<name>G0QT07_ICHMU</name>
<protein>
    <submittedName>
        <fullName evidence="1">Uncharacterized protein</fullName>
    </submittedName>
</protein>
<dbReference type="RefSeq" id="XP_004035128.1">
    <property type="nucleotide sequence ID" value="XM_004035080.1"/>
</dbReference>
<accession>G0QT07</accession>
<dbReference type="InParanoid" id="G0QT07"/>
<reference evidence="1 2" key="1">
    <citation type="submission" date="2011-07" db="EMBL/GenBank/DDBJ databases">
        <authorList>
            <person name="Coyne R."/>
            <person name="Brami D."/>
            <person name="Johnson J."/>
            <person name="Hostetler J."/>
            <person name="Hannick L."/>
            <person name="Clark T."/>
            <person name="Cassidy-Hanley D."/>
            <person name="Inman J."/>
        </authorList>
    </citation>
    <scope>NUCLEOTIDE SEQUENCE [LARGE SCALE GENOMIC DNA]</scope>
    <source>
        <strain evidence="1 2">G5</strain>
    </source>
</reference>
<dbReference type="AlphaFoldDB" id="G0QT07"/>
<dbReference type="GeneID" id="14907795"/>
<dbReference type="Proteomes" id="UP000008983">
    <property type="component" value="Unassembled WGS sequence"/>
</dbReference>
<evidence type="ECO:0000313" key="2">
    <source>
        <dbReference type="Proteomes" id="UP000008983"/>
    </source>
</evidence>
<evidence type="ECO:0000313" key="1">
    <source>
        <dbReference type="EMBL" id="EGR31642.1"/>
    </source>
</evidence>
<sequence length="89" mass="9720">MNNGEVQQKITLATITEFTNKPAPNILPIAKDIPSESPLPPAIIAVSTSGAPFPKANKVTPANVQEHFRNSEILVRDGDKYFSAVDYKR</sequence>
<dbReference type="EMBL" id="GL983837">
    <property type="protein sequence ID" value="EGR31642.1"/>
    <property type="molecule type" value="Genomic_DNA"/>
</dbReference>